<dbReference type="CDD" id="cd06170">
    <property type="entry name" value="LuxR_C_like"/>
    <property type="match status" value="1"/>
</dbReference>
<dbReference type="InterPro" id="IPR016032">
    <property type="entry name" value="Sig_transdc_resp-reg_C-effctor"/>
</dbReference>
<feature type="domain" description="HTH luxR-type" evidence="5">
    <location>
        <begin position="152"/>
        <end position="217"/>
    </location>
</feature>
<dbReference type="InterPro" id="IPR011006">
    <property type="entry name" value="CheY-like_superfamily"/>
</dbReference>
<accession>A0A512DZQ2</accession>
<reference evidence="7 8" key="1">
    <citation type="submission" date="2019-07" db="EMBL/GenBank/DDBJ databases">
        <title>Whole genome shotgun sequence of Skermanella aerolata NBRC 106429.</title>
        <authorList>
            <person name="Hosoyama A."/>
            <person name="Uohara A."/>
            <person name="Ohji S."/>
            <person name="Ichikawa N."/>
        </authorList>
    </citation>
    <scope>NUCLEOTIDE SEQUENCE [LARGE SCALE GENOMIC DNA]</scope>
    <source>
        <strain evidence="7 8">NBRC 106429</strain>
    </source>
</reference>
<sequence>MRILIGDDHALFREGINRLLEQIFPDAEYLQAATYDETVAYCSGSQPPDLILTDLQMPGWPGFEGIRHIRNLLPQTPLVVVSASENGADARMALDHGAGGFIPKSSSVQIMVSALRLVLAGGVYVPHALLQSGTSGLTSNPRDHVAPSSSSDLGSNVNLTQRQRDVLNCLREGKSNKQIAYELGLSEGTVKIHVTAIFKSLNVKNRTQAVISASRYAMR</sequence>
<dbReference type="SUPFAM" id="SSF52172">
    <property type="entry name" value="CheY-like"/>
    <property type="match status" value="1"/>
</dbReference>
<feature type="domain" description="Response regulatory" evidence="6">
    <location>
        <begin position="2"/>
        <end position="119"/>
    </location>
</feature>
<keyword evidence="2 7" id="KW-0238">DNA-binding</keyword>
<comment type="caution">
    <text evidence="7">The sequence shown here is derived from an EMBL/GenBank/DDBJ whole genome shotgun (WGS) entry which is preliminary data.</text>
</comment>
<dbReference type="Proteomes" id="UP000321523">
    <property type="component" value="Unassembled WGS sequence"/>
</dbReference>
<evidence type="ECO:0000256" key="4">
    <source>
        <dbReference type="SAM" id="MobiDB-lite"/>
    </source>
</evidence>
<evidence type="ECO:0000313" key="8">
    <source>
        <dbReference type="Proteomes" id="UP000321523"/>
    </source>
</evidence>
<dbReference type="Pfam" id="PF00072">
    <property type="entry name" value="Response_reg"/>
    <property type="match status" value="1"/>
</dbReference>
<dbReference type="SMART" id="SM00421">
    <property type="entry name" value="HTH_LUXR"/>
    <property type="match status" value="1"/>
</dbReference>
<evidence type="ECO:0000313" key="7">
    <source>
        <dbReference type="EMBL" id="GEO41919.1"/>
    </source>
</evidence>
<dbReference type="SUPFAM" id="SSF46894">
    <property type="entry name" value="C-terminal effector domain of the bipartite response regulators"/>
    <property type="match status" value="1"/>
</dbReference>
<organism evidence="7 8">
    <name type="scientific">Skermanella aerolata</name>
    <dbReference type="NCBI Taxonomy" id="393310"/>
    <lineage>
        <taxon>Bacteria</taxon>
        <taxon>Pseudomonadati</taxon>
        <taxon>Pseudomonadota</taxon>
        <taxon>Alphaproteobacteria</taxon>
        <taxon>Rhodospirillales</taxon>
        <taxon>Azospirillaceae</taxon>
        <taxon>Skermanella</taxon>
    </lineage>
</organism>
<dbReference type="CDD" id="cd17535">
    <property type="entry name" value="REC_NarL-like"/>
    <property type="match status" value="1"/>
</dbReference>
<dbReference type="OrthoDB" id="9805444at2"/>
<dbReference type="RefSeq" id="WP_044434615.1">
    <property type="nucleotide sequence ID" value="NZ_BJYZ01000033.1"/>
</dbReference>
<dbReference type="GO" id="GO:0003677">
    <property type="term" value="F:DNA binding"/>
    <property type="evidence" value="ECO:0007669"/>
    <property type="project" value="UniProtKB-KW"/>
</dbReference>
<dbReference type="InterPro" id="IPR058245">
    <property type="entry name" value="NreC/VraR/RcsB-like_REC"/>
</dbReference>
<evidence type="ECO:0000259" key="6">
    <source>
        <dbReference type="PROSITE" id="PS50110"/>
    </source>
</evidence>
<evidence type="ECO:0000259" key="5">
    <source>
        <dbReference type="PROSITE" id="PS50043"/>
    </source>
</evidence>
<gene>
    <name evidence="7" type="ORF">SAE02_60670</name>
</gene>
<dbReference type="SMART" id="SM00448">
    <property type="entry name" value="REC"/>
    <property type="match status" value="1"/>
</dbReference>
<evidence type="ECO:0000256" key="2">
    <source>
        <dbReference type="ARBA" id="ARBA00023125"/>
    </source>
</evidence>
<dbReference type="Pfam" id="PF00196">
    <property type="entry name" value="GerE"/>
    <property type="match status" value="1"/>
</dbReference>
<feature type="modified residue" description="4-aspartylphosphate" evidence="3">
    <location>
        <position position="54"/>
    </location>
</feature>
<dbReference type="Gene3D" id="3.40.50.2300">
    <property type="match status" value="1"/>
</dbReference>
<keyword evidence="8" id="KW-1185">Reference proteome</keyword>
<dbReference type="AlphaFoldDB" id="A0A512DZQ2"/>
<dbReference type="InterPro" id="IPR001789">
    <property type="entry name" value="Sig_transdc_resp-reg_receiver"/>
</dbReference>
<dbReference type="InterPro" id="IPR051015">
    <property type="entry name" value="EvgA-like"/>
</dbReference>
<dbReference type="PROSITE" id="PS50110">
    <property type="entry name" value="RESPONSE_REGULATORY"/>
    <property type="match status" value="1"/>
</dbReference>
<dbReference type="PRINTS" id="PR00038">
    <property type="entry name" value="HTHLUXR"/>
</dbReference>
<dbReference type="EMBL" id="BJYZ01000033">
    <property type="protein sequence ID" value="GEO41919.1"/>
    <property type="molecule type" value="Genomic_DNA"/>
</dbReference>
<dbReference type="GO" id="GO:0006355">
    <property type="term" value="P:regulation of DNA-templated transcription"/>
    <property type="evidence" value="ECO:0007669"/>
    <property type="project" value="InterPro"/>
</dbReference>
<name>A0A512DZQ2_9PROT</name>
<evidence type="ECO:0000256" key="3">
    <source>
        <dbReference type="PROSITE-ProRule" id="PRU00169"/>
    </source>
</evidence>
<dbReference type="GO" id="GO:0000160">
    <property type="term" value="P:phosphorelay signal transduction system"/>
    <property type="evidence" value="ECO:0007669"/>
    <property type="project" value="InterPro"/>
</dbReference>
<evidence type="ECO:0000256" key="1">
    <source>
        <dbReference type="ARBA" id="ARBA00022553"/>
    </source>
</evidence>
<dbReference type="PROSITE" id="PS50043">
    <property type="entry name" value="HTH_LUXR_2"/>
    <property type="match status" value="1"/>
</dbReference>
<dbReference type="InterPro" id="IPR000792">
    <property type="entry name" value="Tscrpt_reg_LuxR_C"/>
</dbReference>
<protein>
    <submittedName>
        <fullName evidence="7">DNA-binding response regulator</fullName>
    </submittedName>
</protein>
<feature type="compositionally biased region" description="Polar residues" evidence="4">
    <location>
        <begin position="147"/>
        <end position="157"/>
    </location>
</feature>
<feature type="region of interest" description="Disordered" evidence="4">
    <location>
        <begin position="135"/>
        <end position="157"/>
    </location>
</feature>
<keyword evidence="1 3" id="KW-0597">Phosphoprotein</keyword>
<proteinExistence type="predicted"/>
<dbReference type="PANTHER" id="PTHR45566">
    <property type="entry name" value="HTH-TYPE TRANSCRIPTIONAL REGULATOR YHJB-RELATED"/>
    <property type="match status" value="1"/>
</dbReference>
<dbReference type="PANTHER" id="PTHR45566:SF1">
    <property type="entry name" value="HTH-TYPE TRANSCRIPTIONAL REGULATOR YHJB-RELATED"/>
    <property type="match status" value="1"/>
</dbReference>